<gene>
    <name evidence="2" type="ORF">SanaruYs_27330</name>
</gene>
<sequence length="175" mass="19809">MIDGFKTNFSTKPLSVSVALIAYPKDTINIGAADKYVFLRSNTGEAELKLPFTAQLAVPLSFLPIFNFSPLNLFFYIITYFNLFLVLHNISKEKPFLEGNKKRLKWLGGSYVAWGAALFFTNALIDKTVREVSENHLRFDGHFLNNYIQVGLVIFIIAMVYARGIEMEKEAALTI</sequence>
<feature type="transmembrane region" description="Helical" evidence="1">
    <location>
        <begin position="145"/>
        <end position="162"/>
    </location>
</feature>
<keyword evidence="1" id="KW-0472">Membrane</keyword>
<reference evidence="2 3" key="1">
    <citation type="submission" date="2018-11" db="EMBL/GenBank/DDBJ databases">
        <title>Chryseotalea sanarue gen. nov., sp., nov., a member of the family Cytophagaceae, isolated from a brackish lake in Hamamatsu Japan.</title>
        <authorList>
            <person name="Maejima Y."/>
            <person name="Iino T."/>
            <person name="Muraguchi Y."/>
            <person name="Fukuda K."/>
            <person name="Ohkuma M."/>
            <person name="Moriuchi R."/>
            <person name="Dohra H."/>
            <person name="Kimbara K."/>
            <person name="Shintani M."/>
        </authorList>
    </citation>
    <scope>NUCLEOTIDE SEQUENCE [LARGE SCALE GENOMIC DNA]</scope>
    <source>
        <strain evidence="2 3">Ys</strain>
    </source>
</reference>
<keyword evidence="1" id="KW-0812">Transmembrane</keyword>
<evidence type="ECO:0008006" key="4">
    <source>
        <dbReference type="Google" id="ProtNLM"/>
    </source>
</evidence>
<dbReference type="EMBL" id="BHXQ01000005">
    <property type="protein sequence ID" value="GCC52496.1"/>
    <property type="molecule type" value="Genomic_DNA"/>
</dbReference>
<dbReference type="AlphaFoldDB" id="A0A401UC72"/>
<evidence type="ECO:0000256" key="1">
    <source>
        <dbReference type="SAM" id="Phobius"/>
    </source>
</evidence>
<evidence type="ECO:0000313" key="3">
    <source>
        <dbReference type="Proteomes" id="UP000288227"/>
    </source>
</evidence>
<keyword evidence="1" id="KW-1133">Transmembrane helix</keyword>
<protein>
    <recommendedName>
        <fullName evidence="4">DUF2975 domain-containing protein</fullName>
    </recommendedName>
</protein>
<dbReference type="Proteomes" id="UP000288227">
    <property type="component" value="Unassembled WGS sequence"/>
</dbReference>
<keyword evidence="3" id="KW-1185">Reference proteome</keyword>
<feature type="transmembrane region" description="Helical" evidence="1">
    <location>
        <begin position="106"/>
        <end position="125"/>
    </location>
</feature>
<evidence type="ECO:0000313" key="2">
    <source>
        <dbReference type="EMBL" id="GCC52496.1"/>
    </source>
</evidence>
<dbReference type="InterPro" id="IPR021354">
    <property type="entry name" value="DUF2975"/>
</dbReference>
<name>A0A401UC72_9BACT</name>
<comment type="caution">
    <text evidence="2">The sequence shown here is derived from an EMBL/GenBank/DDBJ whole genome shotgun (WGS) entry which is preliminary data.</text>
</comment>
<feature type="transmembrane region" description="Helical" evidence="1">
    <location>
        <begin position="65"/>
        <end position="85"/>
    </location>
</feature>
<dbReference type="Pfam" id="PF11188">
    <property type="entry name" value="DUF2975"/>
    <property type="match status" value="1"/>
</dbReference>
<accession>A0A401UC72</accession>
<organism evidence="2 3">
    <name type="scientific">Chryseotalea sanaruensis</name>
    <dbReference type="NCBI Taxonomy" id="2482724"/>
    <lineage>
        <taxon>Bacteria</taxon>
        <taxon>Pseudomonadati</taxon>
        <taxon>Bacteroidota</taxon>
        <taxon>Cytophagia</taxon>
        <taxon>Cytophagales</taxon>
        <taxon>Chryseotaleaceae</taxon>
        <taxon>Chryseotalea</taxon>
    </lineage>
</organism>
<proteinExistence type="predicted"/>